<evidence type="ECO:0000313" key="1">
    <source>
        <dbReference type="EMBL" id="CRY94615.1"/>
    </source>
</evidence>
<dbReference type="EMBL" id="LN852970">
    <property type="protein sequence ID" value="CRY94615.1"/>
    <property type="molecule type" value="Genomic_DNA"/>
</dbReference>
<reference evidence="1" key="2">
    <citation type="submission" date="2015-07" db="EMBL/GenBank/DDBJ databases">
        <title>Plasmids, circular viruses and viroids from rat gut.</title>
        <authorList>
            <person name="Jorgensen T.J."/>
            <person name="Hansen M.A."/>
            <person name="Xu Z."/>
            <person name="Tabak M.A."/>
            <person name="Sorensen S.J."/>
            <person name="Hansen L.H."/>
        </authorList>
    </citation>
    <scope>NUCLEOTIDE SEQUENCE</scope>
    <source>
        <plasmid evidence="1">pRGRH0298</plasmid>
    </source>
</reference>
<organism evidence="1">
    <name type="scientific">uncultured prokaryote</name>
    <dbReference type="NCBI Taxonomy" id="198431"/>
    <lineage>
        <taxon>unclassified sequences</taxon>
        <taxon>environmental samples</taxon>
    </lineage>
</organism>
<keyword evidence="1" id="KW-0614">Plasmid</keyword>
<proteinExistence type="predicted"/>
<protein>
    <submittedName>
        <fullName evidence="1">Uncharacterized protein</fullName>
    </submittedName>
</protein>
<accession>A0A0H5PZL0</accession>
<reference evidence="1" key="1">
    <citation type="submission" date="2015-06" db="EMBL/GenBank/DDBJ databases">
        <authorList>
            <person name="Joergensen T."/>
        </authorList>
    </citation>
    <scope>NUCLEOTIDE SEQUENCE</scope>
    <source>
        <plasmid evidence="1">pRGRH0298</plasmid>
    </source>
</reference>
<dbReference type="AlphaFoldDB" id="A0A0H5PZL0"/>
<name>A0A0H5PZL0_9ZZZZ</name>
<sequence length="293" mass="33111">MPAFIIDNGSDPFLPIGDIPTKPSAQRLISLLPYFDYFADITVPEPPAAIRFTPDDRPLCLDENLAAIPMGMMQGKKYPPNYLYIDALHDMRKWLEDGYSGMDGQNTFLSPRFVEKKGSLEFVLTMNIFRGIPTPPDGTSIHKVLNFQKKYKDERQAFWSAVFEIVDDFDYENQEKKERNVRKSISSAIEEFEKVSKYSWIGNVVEQSQIRFVPNHTAVMTILASLVASGTIDANVMQLPIGEIKNYLAAAGWLGIALGTVRCFDIQLNLLPSRPAISQRALAMSYLQKVKYI</sequence>
<geneLocation type="plasmid" evidence="1">
    <name>pRGRH0298</name>
</geneLocation>